<dbReference type="Proteomes" id="UP000694941">
    <property type="component" value="Unplaced"/>
</dbReference>
<evidence type="ECO:0000256" key="10">
    <source>
        <dbReference type="ARBA" id="ARBA00023002"/>
    </source>
</evidence>
<dbReference type="InterPro" id="IPR044943">
    <property type="entry name" value="NOS_dom_1"/>
</dbReference>
<dbReference type="PANTHER" id="PTHR43410">
    <property type="entry name" value="NITRIC OXIDE SYNTHASE OXYGENASE"/>
    <property type="match status" value="1"/>
</dbReference>
<dbReference type="PROSITE" id="PS60001">
    <property type="entry name" value="NOS"/>
    <property type="match status" value="1"/>
</dbReference>
<keyword evidence="7" id="KW-0479">Metal-binding</keyword>
<evidence type="ECO:0000256" key="6">
    <source>
        <dbReference type="ARBA" id="ARBA00022643"/>
    </source>
</evidence>
<proteinExistence type="inferred from homology"/>
<evidence type="ECO:0000256" key="7">
    <source>
        <dbReference type="ARBA" id="ARBA00022723"/>
    </source>
</evidence>
<feature type="region of interest" description="Disordered" evidence="12">
    <location>
        <begin position="101"/>
        <end position="120"/>
    </location>
</feature>
<reference evidence="15" key="1">
    <citation type="submission" date="2025-08" db="UniProtKB">
        <authorList>
            <consortium name="RefSeq"/>
        </authorList>
    </citation>
    <scope>IDENTIFICATION</scope>
    <source>
        <tissue evidence="15">Muscle</tissue>
    </source>
</reference>
<keyword evidence="14" id="KW-1185">Reference proteome</keyword>
<evidence type="ECO:0000256" key="11">
    <source>
        <dbReference type="ARBA" id="ARBA00023004"/>
    </source>
</evidence>
<name>A0ABM1TIG9_LIMPO</name>
<protein>
    <recommendedName>
        <fullName evidence="4">nitric-oxide synthase (NADPH)</fullName>
        <ecNumber evidence="4">1.14.13.39</ecNumber>
    </recommendedName>
</protein>
<keyword evidence="6" id="KW-0285">Flavoprotein</keyword>
<accession>A0ABM1TIG9</accession>
<dbReference type="Pfam" id="PF02898">
    <property type="entry name" value="NO_synthase"/>
    <property type="match status" value="1"/>
</dbReference>
<evidence type="ECO:0000256" key="12">
    <source>
        <dbReference type="SAM" id="MobiDB-lite"/>
    </source>
</evidence>
<dbReference type="RefSeq" id="XP_022255675.1">
    <property type="nucleotide sequence ID" value="XM_022399967.1"/>
</dbReference>
<evidence type="ECO:0000256" key="8">
    <source>
        <dbReference type="ARBA" id="ARBA00022857"/>
    </source>
</evidence>
<feature type="non-terminal residue" evidence="15">
    <location>
        <position position="246"/>
    </location>
</feature>
<comment type="cofactor">
    <cofactor evidence="1">
        <name>FMN</name>
        <dbReference type="ChEBI" id="CHEBI:58210"/>
    </cofactor>
</comment>
<keyword evidence="10" id="KW-0560">Oxidoreductase</keyword>
<dbReference type="PANTHER" id="PTHR43410:SF1">
    <property type="entry name" value="NITRIC OXIDE SYNTHASE"/>
    <property type="match status" value="1"/>
</dbReference>
<evidence type="ECO:0000259" key="13">
    <source>
        <dbReference type="PROSITE" id="PS60001"/>
    </source>
</evidence>
<evidence type="ECO:0000313" key="14">
    <source>
        <dbReference type="Proteomes" id="UP000694941"/>
    </source>
</evidence>
<dbReference type="EC" id="1.14.13.39" evidence="4"/>
<comment type="cofactor">
    <cofactor evidence="2">
        <name>heme b</name>
        <dbReference type="ChEBI" id="CHEBI:60344"/>
    </cofactor>
</comment>
<keyword evidence="11" id="KW-0408">Iron</keyword>
<comment type="similarity">
    <text evidence="3">Belongs to the NOS family.</text>
</comment>
<evidence type="ECO:0000256" key="4">
    <source>
        <dbReference type="ARBA" id="ARBA00012989"/>
    </source>
</evidence>
<dbReference type="GeneID" id="111088844"/>
<dbReference type="InterPro" id="IPR036119">
    <property type="entry name" value="NOS_N_sf"/>
</dbReference>
<gene>
    <name evidence="15" type="primary">LOC111088844</name>
</gene>
<evidence type="ECO:0000256" key="5">
    <source>
        <dbReference type="ARBA" id="ARBA00022617"/>
    </source>
</evidence>
<dbReference type="SUPFAM" id="SSF56512">
    <property type="entry name" value="Nitric oxide (NO) synthase oxygenase domain"/>
    <property type="match status" value="1"/>
</dbReference>
<feature type="domain" description="Nitric oxide synthase (NOS)" evidence="13">
    <location>
        <begin position="235"/>
        <end position="242"/>
    </location>
</feature>
<keyword evidence="8" id="KW-0521">NADP</keyword>
<evidence type="ECO:0000256" key="3">
    <source>
        <dbReference type="ARBA" id="ARBA00006267"/>
    </source>
</evidence>
<keyword evidence="6" id="KW-0288">FMN</keyword>
<evidence type="ECO:0000256" key="2">
    <source>
        <dbReference type="ARBA" id="ARBA00001970"/>
    </source>
</evidence>
<dbReference type="InterPro" id="IPR050607">
    <property type="entry name" value="NOS"/>
</dbReference>
<evidence type="ECO:0000313" key="15">
    <source>
        <dbReference type="RefSeq" id="XP_022255675.1"/>
    </source>
</evidence>
<evidence type="ECO:0000256" key="1">
    <source>
        <dbReference type="ARBA" id="ARBA00001917"/>
    </source>
</evidence>
<sequence length="246" mass="27693">MENITAPMAWLAERVRVCIADKSARAESAFSLKPKKVNKLNETVVPETDVQDSPDAFDHFTDQLTCASNNPDRLTCPSNVTQHLHGKNSEIDLLTKNLVETSSEAEGQGKRSNKVHPSEEKPMCLRNISTGHVSVDSFHLSATESMPCSTSACMGSLTATPSIREPGSPRSKEDILKHAKQFFDQYYRSIKRFKSRAHEERWNEVIAETEGRGTYELRETELIYGAKLAWRNAPRCIGRIQWSKLQ</sequence>
<keyword evidence="9" id="KW-0112">Calmodulin-binding</keyword>
<keyword evidence="5" id="KW-0349">Heme</keyword>
<organism evidence="14 15">
    <name type="scientific">Limulus polyphemus</name>
    <name type="common">Atlantic horseshoe crab</name>
    <dbReference type="NCBI Taxonomy" id="6850"/>
    <lineage>
        <taxon>Eukaryota</taxon>
        <taxon>Metazoa</taxon>
        <taxon>Ecdysozoa</taxon>
        <taxon>Arthropoda</taxon>
        <taxon>Chelicerata</taxon>
        <taxon>Merostomata</taxon>
        <taxon>Xiphosura</taxon>
        <taxon>Limulidae</taxon>
        <taxon>Limulus</taxon>
    </lineage>
</organism>
<evidence type="ECO:0000256" key="9">
    <source>
        <dbReference type="ARBA" id="ARBA00022860"/>
    </source>
</evidence>
<dbReference type="InterPro" id="IPR004030">
    <property type="entry name" value="NOS_N"/>
</dbReference>
<dbReference type="Gene3D" id="3.90.340.10">
    <property type="entry name" value="Nitric Oxide Synthase, Chain A, domain 1"/>
    <property type="match status" value="1"/>
</dbReference>